<dbReference type="PROSITE" id="PS00518">
    <property type="entry name" value="ZF_RING_1"/>
    <property type="match status" value="1"/>
</dbReference>
<keyword evidence="2 4" id="KW-0863">Zinc-finger</keyword>
<dbReference type="SUPFAM" id="SSF57850">
    <property type="entry name" value="RING/U-box"/>
    <property type="match status" value="1"/>
</dbReference>
<keyword evidence="1" id="KW-0479">Metal-binding</keyword>
<feature type="region of interest" description="Disordered" evidence="5">
    <location>
        <begin position="1"/>
        <end position="210"/>
    </location>
</feature>
<dbReference type="Proteomes" id="UP000799536">
    <property type="component" value="Unassembled WGS sequence"/>
</dbReference>
<feature type="compositionally biased region" description="Polar residues" evidence="5">
    <location>
        <begin position="15"/>
        <end position="28"/>
    </location>
</feature>
<evidence type="ECO:0000313" key="8">
    <source>
        <dbReference type="Proteomes" id="UP000799536"/>
    </source>
</evidence>
<dbReference type="PANTHER" id="PTHR23041:SF78">
    <property type="entry name" value="E3 UBIQUITIN-PROTEIN LIGASE RNF4"/>
    <property type="match status" value="1"/>
</dbReference>
<reference evidence="7" key="1">
    <citation type="journal article" date="2020" name="Stud. Mycol.">
        <title>101 Dothideomycetes genomes: a test case for predicting lifestyles and emergence of pathogens.</title>
        <authorList>
            <person name="Haridas S."/>
            <person name="Albert R."/>
            <person name="Binder M."/>
            <person name="Bloem J."/>
            <person name="Labutti K."/>
            <person name="Salamov A."/>
            <person name="Andreopoulos B."/>
            <person name="Baker S."/>
            <person name="Barry K."/>
            <person name="Bills G."/>
            <person name="Bluhm B."/>
            <person name="Cannon C."/>
            <person name="Castanera R."/>
            <person name="Culley D."/>
            <person name="Daum C."/>
            <person name="Ezra D."/>
            <person name="Gonzalez J."/>
            <person name="Henrissat B."/>
            <person name="Kuo A."/>
            <person name="Liang C."/>
            <person name="Lipzen A."/>
            <person name="Lutzoni F."/>
            <person name="Magnuson J."/>
            <person name="Mondo S."/>
            <person name="Nolan M."/>
            <person name="Ohm R."/>
            <person name="Pangilinan J."/>
            <person name="Park H.-J."/>
            <person name="Ramirez L."/>
            <person name="Alfaro M."/>
            <person name="Sun H."/>
            <person name="Tritt A."/>
            <person name="Yoshinaga Y."/>
            <person name="Zwiers L.-H."/>
            <person name="Turgeon B."/>
            <person name="Goodwin S."/>
            <person name="Spatafora J."/>
            <person name="Crous P."/>
            <person name="Grigoriev I."/>
        </authorList>
    </citation>
    <scope>NUCLEOTIDE SEQUENCE</scope>
    <source>
        <strain evidence="7">ATCC 74209</strain>
    </source>
</reference>
<dbReference type="AlphaFoldDB" id="A0A9P4JK40"/>
<evidence type="ECO:0000256" key="5">
    <source>
        <dbReference type="SAM" id="MobiDB-lite"/>
    </source>
</evidence>
<dbReference type="OrthoDB" id="6270329at2759"/>
<comment type="caution">
    <text evidence="7">The sequence shown here is derived from an EMBL/GenBank/DDBJ whole genome shotgun (WGS) entry which is preliminary data.</text>
</comment>
<dbReference type="CDD" id="cd16449">
    <property type="entry name" value="RING-HC"/>
    <property type="match status" value="1"/>
</dbReference>
<proteinExistence type="predicted"/>
<organism evidence="7 8">
    <name type="scientific">Delitschia confertaspora ATCC 74209</name>
    <dbReference type="NCBI Taxonomy" id="1513339"/>
    <lineage>
        <taxon>Eukaryota</taxon>
        <taxon>Fungi</taxon>
        <taxon>Dikarya</taxon>
        <taxon>Ascomycota</taxon>
        <taxon>Pezizomycotina</taxon>
        <taxon>Dothideomycetes</taxon>
        <taxon>Pleosporomycetidae</taxon>
        <taxon>Pleosporales</taxon>
        <taxon>Delitschiaceae</taxon>
        <taxon>Delitschia</taxon>
    </lineage>
</organism>
<dbReference type="GO" id="GO:0008270">
    <property type="term" value="F:zinc ion binding"/>
    <property type="evidence" value="ECO:0007669"/>
    <property type="project" value="UniProtKB-KW"/>
</dbReference>
<dbReference type="InterPro" id="IPR013083">
    <property type="entry name" value="Znf_RING/FYVE/PHD"/>
</dbReference>
<dbReference type="Pfam" id="PF13920">
    <property type="entry name" value="zf-C3HC4_3"/>
    <property type="match status" value="1"/>
</dbReference>
<accession>A0A9P4JK40</accession>
<feature type="compositionally biased region" description="Low complexity" evidence="5">
    <location>
        <begin position="29"/>
        <end position="50"/>
    </location>
</feature>
<dbReference type="InterPro" id="IPR017907">
    <property type="entry name" value="Znf_RING_CS"/>
</dbReference>
<feature type="compositionally biased region" description="Polar residues" evidence="5">
    <location>
        <begin position="76"/>
        <end position="85"/>
    </location>
</feature>
<sequence>MSASNSQSGHDRSFTRSTNGSTDNPQPSLLQQQHHLKPSISQSSSQPDSPLNTSDSYFEEAITRRSTPPSFLDNILNPSDTTTYDQLFPPQDDVDWPLPPLIRQRPRSPVLPSVSPYRPGSIAEQSHMSSRLPNGYVDLTSSSPAGAMPQPRRPSKRPMFPSTTRTMTARRTSNSDSAAGPSTKRIKQSNGTYTERAAASPEIDEIDLSDNKVPLQEALRKQREDAVKAQEHPEQKGLTLSNLTCVICMDNPTDVTATSCGHLFCHTCLMEALIAGENRSAPGEAKRSQCPICRKFINRSKASDIIPLLMKKGLATQPRKRRTPNVV</sequence>
<gene>
    <name evidence="7" type="ORF">GQ43DRAFT_442195</name>
</gene>
<feature type="compositionally biased region" description="Low complexity" evidence="5">
    <location>
        <begin position="107"/>
        <end position="119"/>
    </location>
</feature>
<dbReference type="EMBL" id="ML994058">
    <property type="protein sequence ID" value="KAF2199739.1"/>
    <property type="molecule type" value="Genomic_DNA"/>
</dbReference>
<protein>
    <recommendedName>
        <fullName evidence="6">RING-type domain-containing protein</fullName>
    </recommendedName>
</protein>
<dbReference type="SMART" id="SM00184">
    <property type="entry name" value="RING"/>
    <property type="match status" value="1"/>
</dbReference>
<dbReference type="InterPro" id="IPR001841">
    <property type="entry name" value="Znf_RING"/>
</dbReference>
<feature type="compositionally biased region" description="Low complexity" evidence="5">
    <location>
        <begin position="163"/>
        <end position="172"/>
    </location>
</feature>
<evidence type="ECO:0000256" key="1">
    <source>
        <dbReference type="ARBA" id="ARBA00022723"/>
    </source>
</evidence>
<dbReference type="Gene3D" id="3.30.40.10">
    <property type="entry name" value="Zinc/RING finger domain, C3HC4 (zinc finger)"/>
    <property type="match status" value="1"/>
</dbReference>
<dbReference type="InterPro" id="IPR047134">
    <property type="entry name" value="RNF4"/>
</dbReference>
<evidence type="ECO:0000256" key="4">
    <source>
        <dbReference type="PROSITE-ProRule" id="PRU00175"/>
    </source>
</evidence>
<keyword evidence="3" id="KW-0862">Zinc</keyword>
<keyword evidence="8" id="KW-1185">Reference proteome</keyword>
<dbReference type="PANTHER" id="PTHR23041">
    <property type="entry name" value="RING FINGER DOMAIN-CONTAINING"/>
    <property type="match status" value="1"/>
</dbReference>
<evidence type="ECO:0000256" key="3">
    <source>
        <dbReference type="ARBA" id="ARBA00022833"/>
    </source>
</evidence>
<feature type="domain" description="RING-type" evidence="6">
    <location>
        <begin position="245"/>
        <end position="294"/>
    </location>
</feature>
<evidence type="ECO:0000313" key="7">
    <source>
        <dbReference type="EMBL" id="KAF2199739.1"/>
    </source>
</evidence>
<feature type="compositionally biased region" description="Polar residues" evidence="5">
    <location>
        <begin position="123"/>
        <end position="132"/>
    </location>
</feature>
<evidence type="ECO:0000256" key="2">
    <source>
        <dbReference type="ARBA" id="ARBA00022771"/>
    </source>
</evidence>
<name>A0A9P4JK40_9PLEO</name>
<evidence type="ECO:0000259" key="6">
    <source>
        <dbReference type="PROSITE" id="PS50089"/>
    </source>
</evidence>
<dbReference type="PROSITE" id="PS50089">
    <property type="entry name" value="ZF_RING_2"/>
    <property type="match status" value="1"/>
</dbReference>